<proteinExistence type="predicted"/>
<evidence type="ECO:0000313" key="1">
    <source>
        <dbReference type="Proteomes" id="UP000790787"/>
    </source>
</evidence>
<reference evidence="2" key="2">
    <citation type="submission" date="2025-08" db="UniProtKB">
        <authorList>
            <consortium name="RefSeq"/>
        </authorList>
    </citation>
    <scope>IDENTIFICATION</scope>
    <source>
        <tissue evidence="2">Leaf</tissue>
    </source>
</reference>
<evidence type="ECO:0000313" key="2">
    <source>
        <dbReference type="RefSeq" id="XP_075091938.1"/>
    </source>
</evidence>
<protein>
    <submittedName>
        <fullName evidence="2">Uncharacterized protein LOC142172071</fullName>
    </submittedName>
</protein>
<keyword evidence="1" id="KW-1185">Reference proteome</keyword>
<gene>
    <name evidence="2" type="primary">LOC142172071</name>
</gene>
<dbReference type="Proteomes" id="UP000790787">
    <property type="component" value="Chromosome 17"/>
</dbReference>
<name>A0AC58T3X1_TOBAC</name>
<sequence length="701" mass="80482">MTGKRVNVGHLICYQMTQVRTSKKIDRMPFANMLTQYLRQEKLEEEKEFDHIIAPPIKPTDLTNVRVKEENTRTSVTGVERNACDDSFMAYLYGMMDLQLRIGGRPATIEERAILEQWYPLNVMPRNKSLAGTLMDELTTMKFDGSRSMKNHIMEMTNIVARLQTLRVKVDDSFLEESRLKKQGIHSINLIGQGAGKGLKVKSNKFKKKKAHVKAPHDAKKEHKADMCRFCNKEGHYQKDCLKCKAWFEKKGTISAFVYFESNLVEVPNNTWWLDSGATAHVSTTLHGFLMIQTTNPNRDLLFMENRMKAPIEGVGAYHLILETGRHLDLLQTLYVPSVSRNLISLSRLDVSGYDLKFENGCFNLYNNVVFYGSGYIYSLKEKSQATDALKVFVNEVERQLDKKVKIVRSDRGGKYYEKYNKSEKYLGPFVKFLEDGDICAQYTMPGTPQQNGVTERRNGKLMDMVRSMMSNSSLPKSLWMYALKTDVYLLNRVPSKAVPKPPFELSRIVEISNARFVENGEVSGSVEKQSVEIKEVRANVLLPSNAPTSTQISNIIPVVEEHFENTEQHLDETLHEETNSQISDTNEPQEIPLRKSQRVRKSAISDDYIVYLQEPDFDIGLNKDPILYSQAMESNESDKWINDMKEELKSIEYNKIWDLIELGDSSKRIGCRWVFKTKHDSNGNIEKYKARHVANGYTKK</sequence>
<reference evidence="1" key="1">
    <citation type="journal article" date="2014" name="Nat. Commun.">
        <title>The tobacco genome sequence and its comparison with those of tomato and potato.</title>
        <authorList>
            <person name="Sierro N."/>
            <person name="Battey J.N."/>
            <person name="Ouadi S."/>
            <person name="Bakaher N."/>
            <person name="Bovet L."/>
            <person name="Willig A."/>
            <person name="Goepfert S."/>
            <person name="Peitsch M.C."/>
            <person name="Ivanov N.V."/>
        </authorList>
    </citation>
    <scope>NUCLEOTIDE SEQUENCE [LARGE SCALE GENOMIC DNA]</scope>
</reference>
<accession>A0AC58T3X1</accession>
<dbReference type="RefSeq" id="XP_075091938.1">
    <property type="nucleotide sequence ID" value="XM_075235837.1"/>
</dbReference>
<organism evidence="1 2">
    <name type="scientific">Nicotiana tabacum</name>
    <name type="common">Common tobacco</name>
    <dbReference type="NCBI Taxonomy" id="4097"/>
    <lineage>
        <taxon>Eukaryota</taxon>
        <taxon>Viridiplantae</taxon>
        <taxon>Streptophyta</taxon>
        <taxon>Embryophyta</taxon>
        <taxon>Tracheophyta</taxon>
        <taxon>Spermatophyta</taxon>
        <taxon>Magnoliopsida</taxon>
        <taxon>eudicotyledons</taxon>
        <taxon>Gunneridae</taxon>
        <taxon>Pentapetalae</taxon>
        <taxon>asterids</taxon>
        <taxon>lamiids</taxon>
        <taxon>Solanales</taxon>
        <taxon>Solanaceae</taxon>
        <taxon>Nicotianoideae</taxon>
        <taxon>Nicotianeae</taxon>
        <taxon>Nicotiana</taxon>
    </lineage>
</organism>